<evidence type="ECO:0000256" key="2">
    <source>
        <dbReference type="ARBA" id="ARBA00022737"/>
    </source>
</evidence>
<dbReference type="Pfam" id="PF00400">
    <property type="entry name" value="WD40"/>
    <property type="match status" value="1"/>
</dbReference>
<feature type="domain" description="Anaphase-promoting complex subunit 4-like WD40" evidence="5">
    <location>
        <begin position="53"/>
        <end position="143"/>
    </location>
</feature>
<protein>
    <submittedName>
        <fullName evidence="6">Related to GLE2-required for nuclear pore complex structure and function</fullName>
    </submittedName>
</protein>
<evidence type="ECO:0000256" key="4">
    <source>
        <dbReference type="SAM" id="MobiDB-lite"/>
    </source>
</evidence>
<accession>A0A077R6A5</accession>
<organism evidence="6">
    <name type="scientific">Melanopsichium pennsylvanicum 4</name>
    <dbReference type="NCBI Taxonomy" id="1398559"/>
    <lineage>
        <taxon>Eukaryota</taxon>
        <taxon>Fungi</taxon>
        <taxon>Dikarya</taxon>
        <taxon>Basidiomycota</taxon>
        <taxon>Ustilaginomycotina</taxon>
        <taxon>Ustilaginomycetes</taxon>
        <taxon>Ustilaginales</taxon>
        <taxon>Ustilaginaceae</taxon>
        <taxon>Melanopsichium</taxon>
    </lineage>
</organism>
<keyword evidence="2" id="KW-0677">Repeat</keyword>
<feature type="repeat" description="WD" evidence="3">
    <location>
        <begin position="130"/>
        <end position="172"/>
    </location>
</feature>
<dbReference type="PROSITE" id="PS50082">
    <property type="entry name" value="WD_REPEATS_2"/>
    <property type="match status" value="2"/>
</dbReference>
<dbReference type="SMART" id="SM00320">
    <property type="entry name" value="WD40"/>
    <property type="match status" value="4"/>
</dbReference>
<dbReference type="EMBL" id="HG529615">
    <property type="protein sequence ID" value="CDI54488.1"/>
    <property type="molecule type" value="Genomic_DNA"/>
</dbReference>
<proteinExistence type="predicted"/>
<feature type="compositionally biased region" description="Polar residues" evidence="4">
    <location>
        <begin position="19"/>
        <end position="37"/>
    </location>
</feature>
<name>A0A077R6A5_9BASI</name>
<evidence type="ECO:0000313" key="6">
    <source>
        <dbReference type="EMBL" id="CDI54488.1"/>
    </source>
</evidence>
<keyword evidence="1 3" id="KW-0853">WD repeat</keyword>
<dbReference type="InterPro" id="IPR024977">
    <property type="entry name" value="Apc4-like_WD40_dom"/>
</dbReference>
<dbReference type="PANTHER" id="PTHR10971">
    <property type="entry name" value="MRNA EXPORT FACTOR AND BUB3"/>
    <property type="match status" value="1"/>
</dbReference>
<feature type="repeat" description="WD" evidence="3">
    <location>
        <begin position="283"/>
        <end position="323"/>
    </location>
</feature>
<dbReference type="FunFam" id="2.130.10.10:FF:001069">
    <property type="entry name" value="Related to GLE2-required for nuclear pore complex structure and function"/>
    <property type="match status" value="1"/>
</dbReference>
<dbReference type="SUPFAM" id="SSF50978">
    <property type="entry name" value="WD40 repeat-like"/>
    <property type="match status" value="1"/>
</dbReference>
<dbReference type="InterPro" id="IPR001680">
    <property type="entry name" value="WD40_rpt"/>
</dbReference>
<feature type="region of interest" description="Disordered" evidence="4">
    <location>
        <begin position="1"/>
        <end position="45"/>
    </location>
</feature>
<dbReference type="InterPro" id="IPR015943">
    <property type="entry name" value="WD40/YVTN_repeat-like_dom_sf"/>
</dbReference>
<dbReference type="InterPro" id="IPR036322">
    <property type="entry name" value="WD40_repeat_dom_sf"/>
</dbReference>
<dbReference type="Gene3D" id="2.130.10.10">
    <property type="entry name" value="YVTN repeat-like/Quinoprotein amine dehydrogenase"/>
    <property type="match status" value="1"/>
</dbReference>
<evidence type="ECO:0000256" key="3">
    <source>
        <dbReference type="PROSITE-ProRule" id="PRU00221"/>
    </source>
</evidence>
<evidence type="ECO:0000259" key="5">
    <source>
        <dbReference type="Pfam" id="PF12894"/>
    </source>
</evidence>
<evidence type="ECO:0000256" key="1">
    <source>
        <dbReference type="ARBA" id="ARBA00022574"/>
    </source>
</evidence>
<feature type="compositionally biased region" description="Low complexity" evidence="4">
    <location>
        <begin position="1"/>
        <end position="13"/>
    </location>
</feature>
<dbReference type="AlphaFoldDB" id="A0A077R6A5"/>
<sequence>MAFFSSASTPSTFGARPGATTTPGQINTSAATKTTGDQDQEVTPPPTDTVSCLCFSPTADFLAVASWDNNVRIYQINKTSPTPVTPWQQYSHEGPVLDLCWSTDGAKIFSVGADKVCRMFDMNTNTPTVVAQHDDTIRSVRWLNVAGGVLLTAGWDKQLKIWKIDNPASPQAVHTLNLPEKCHAMDHVQNVVVVAMAERMVLGFRLEESGSITPLTEQQSPLKYQTRSMAVLPDGDGYALGGVEGRVGVQYFHDPPDKDNKVKKFAFKCHRRGNSDHPEVPRNESHLYPVNCISFNCHGTFATGGADGSINFWCKQSRTRLRTMETKGPANAPKELFKTNPAKQPITALCFNRDATIFAYAVGYDWHKGYQGAGQKGTEPKVWIQPVNYEDVKKRPPKA</sequence>
<dbReference type="Pfam" id="PF12894">
    <property type="entry name" value="ANAPC4_WD40"/>
    <property type="match status" value="1"/>
</dbReference>
<reference evidence="6" key="1">
    <citation type="journal article" date="2014" name="Genome Biol. Evol.">
        <title>Gene Loss Rather Than Gene Gain Is Associated with a Host Jump from Monocots to Dicots in the Smut Fungus Melanopsichium pennsylvanicum.</title>
        <authorList>
            <person name="Sharma R."/>
            <person name="Mishra B."/>
            <person name="Runge F."/>
            <person name="Thines M."/>
        </authorList>
    </citation>
    <scope>NUCLEOTIDE SEQUENCE</scope>
    <source>
        <strain evidence="6">4</strain>
    </source>
</reference>